<dbReference type="Proteomes" id="UP000270291">
    <property type="component" value="Unassembled WGS sequence"/>
</dbReference>
<protein>
    <submittedName>
        <fullName evidence="1">Glycosyltransferase</fullName>
    </submittedName>
</protein>
<gene>
    <name evidence="1" type="ORF">EI293_17910</name>
</gene>
<dbReference type="Gene3D" id="3.40.50.2000">
    <property type="entry name" value="Glycogen Phosphorylase B"/>
    <property type="match status" value="2"/>
</dbReference>
<proteinExistence type="predicted"/>
<dbReference type="SUPFAM" id="SSF53756">
    <property type="entry name" value="UDP-Glycosyltransferase/glycogen phosphorylase"/>
    <property type="match status" value="1"/>
</dbReference>
<dbReference type="AlphaFoldDB" id="A0A3R9UV57"/>
<dbReference type="PANTHER" id="PTHR12526">
    <property type="entry name" value="GLYCOSYLTRANSFERASE"/>
    <property type="match status" value="1"/>
</dbReference>
<keyword evidence="1" id="KW-0808">Transferase</keyword>
<dbReference type="Pfam" id="PF13692">
    <property type="entry name" value="Glyco_trans_1_4"/>
    <property type="match status" value="1"/>
</dbReference>
<dbReference type="PANTHER" id="PTHR12526:SF637">
    <property type="entry name" value="GLYCOSYLTRANSFERASE EPSF-RELATED"/>
    <property type="match status" value="1"/>
</dbReference>
<sequence length="404" mass="44445">MAKLPALPRIGFLTSTDPLNRRSWSGVHYSIFRAAERVLGPVTALGPVPMIWPIRIGNKLNQHLITPLTGKRYHHAWSVVLSRLYARRFARQLQVQQFDLLLAPASFTEIAYLNTKAPIVYIEDSTLRQLIDFYPGLMGLLDVSKQELNHIEKRALDAASLVCYSSEWAAQSAIQDYGADPAKVVVIPFGANYPSPPARAEVAGKSRGAECRLFLLGGEWGRKGGAIAYDAMVALNEMGVPATLTVVGCAPPAHEAARYQHPGFTTIPYLNMGEPADLARLDMLFRTADFFILPSRAECAAIAFADANSFGLPVVTTDVGGIASFVEQGKTGLMLPLSATGSDFAAAILGLFQDEATYQQMRVAARQRYETVLNWDQWAMQLRQELVNRKLWPPVDMELSPTHS</sequence>
<reference evidence="1 2" key="1">
    <citation type="submission" date="2018-12" db="EMBL/GenBank/DDBJ databases">
        <authorList>
            <person name="Feng G."/>
            <person name="Zhu H."/>
        </authorList>
    </citation>
    <scope>NUCLEOTIDE SEQUENCE [LARGE SCALE GENOMIC DNA]</scope>
    <source>
        <strain evidence="1 2">LMG 26000</strain>
    </source>
</reference>
<evidence type="ECO:0000313" key="2">
    <source>
        <dbReference type="Proteomes" id="UP000270291"/>
    </source>
</evidence>
<dbReference type="OrthoDB" id="7560678at2"/>
<evidence type="ECO:0000313" key="1">
    <source>
        <dbReference type="EMBL" id="RSK40827.1"/>
    </source>
</evidence>
<comment type="caution">
    <text evidence="1">The sequence shown here is derived from an EMBL/GenBank/DDBJ whole genome shotgun (WGS) entry which is preliminary data.</text>
</comment>
<accession>A0A3R9UV57</accession>
<dbReference type="GO" id="GO:0016740">
    <property type="term" value="F:transferase activity"/>
    <property type="evidence" value="ECO:0007669"/>
    <property type="project" value="UniProtKB-KW"/>
</dbReference>
<organism evidence="1 2">
    <name type="scientific">Hymenobacter perfusus</name>
    <dbReference type="NCBI Taxonomy" id="1236770"/>
    <lineage>
        <taxon>Bacteria</taxon>
        <taxon>Pseudomonadati</taxon>
        <taxon>Bacteroidota</taxon>
        <taxon>Cytophagia</taxon>
        <taxon>Cytophagales</taxon>
        <taxon>Hymenobacteraceae</taxon>
        <taxon>Hymenobacter</taxon>
    </lineage>
</organism>
<dbReference type="EMBL" id="RWIU01000007">
    <property type="protein sequence ID" value="RSK40827.1"/>
    <property type="molecule type" value="Genomic_DNA"/>
</dbReference>
<dbReference type="CDD" id="cd03801">
    <property type="entry name" value="GT4_PimA-like"/>
    <property type="match status" value="1"/>
</dbReference>
<keyword evidence="2" id="KW-1185">Reference proteome</keyword>
<name>A0A3R9UV57_9BACT</name>
<dbReference type="RefSeq" id="WP_125439931.1">
    <property type="nucleotide sequence ID" value="NZ_RWIU01000007.1"/>
</dbReference>